<dbReference type="PANTHER" id="PTHR46641:SF2">
    <property type="entry name" value="FMRFAMIDE RECEPTOR"/>
    <property type="match status" value="1"/>
</dbReference>
<protein>
    <recommendedName>
        <fullName evidence="7">G-protein coupled receptors family 1 profile domain-containing protein</fullName>
    </recommendedName>
</protein>
<keyword evidence="5" id="KW-0675">Receptor</keyword>
<feature type="transmembrane region" description="Helical" evidence="6">
    <location>
        <begin position="133"/>
        <end position="153"/>
    </location>
</feature>
<gene>
    <name evidence="8" type="ORF">GSLYS_00012127001</name>
</gene>
<dbReference type="GO" id="GO:0016020">
    <property type="term" value="C:membrane"/>
    <property type="evidence" value="ECO:0007669"/>
    <property type="project" value="UniProtKB-SubCell"/>
</dbReference>
<feature type="transmembrane region" description="Helical" evidence="6">
    <location>
        <begin position="90"/>
        <end position="112"/>
    </location>
</feature>
<comment type="subcellular location">
    <subcellularLocation>
        <location evidence="1">Membrane</location>
    </subcellularLocation>
</comment>
<dbReference type="GO" id="GO:0004930">
    <property type="term" value="F:G protein-coupled receptor activity"/>
    <property type="evidence" value="ECO:0007669"/>
    <property type="project" value="UniProtKB-KW"/>
</dbReference>
<evidence type="ECO:0000256" key="4">
    <source>
        <dbReference type="ARBA" id="ARBA00023136"/>
    </source>
</evidence>
<accession>A0AAV2HWZ7</accession>
<evidence type="ECO:0000256" key="5">
    <source>
        <dbReference type="RuleBase" id="RU000688"/>
    </source>
</evidence>
<evidence type="ECO:0000259" key="7">
    <source>
        <dbReference type="PROSITE" id="PS50262"/>
    </source>
</evidence>
<feature type="transmembrane region" description="Helical" evidence="6">
    <location>
        <begin position="190"/>
        <end position="208"/>
    </location>
</feature>
<evidence type="ECO:0000256" key="2">
    <source>
        <dbReference type="ARBA" id="ARBA00022692"/>
    </source>
</evidence>
<evidence type="ECO:0000256" key="1">
    <source>
        <dbReference type="ARBA" id="ARBA00004370"/>
    </source>
</evidence>
<dbReference type="PROSITE" id="PS00237">
    <property type="entry name" value="G_PROTEIN_RECEP_F1_1"/>
    <property type="match status" value="1"/>
</dbReference>
<comment type="similarity">
    <text evidence="5">Belongs to the G-protein coupled receptor 1 family.</text>
</comment>
<reference evidence="8 9" key="1">
    <citation type="submission" date="2024-04" db="EMBL/GenBank/DDBJ databases">
        <authorList>
            <consortium name="Genoscope - CEA"/>
            <person name="William W."/>
        </authorList>
    </citation>
    <scope>NUCLEOTIDE SEQUENCE [LARGE SCALE GENOMIC DNA]</scope>
</reference>
<keyword evidence="5" id="KW-0297">G-protein coupled receptor</keyword>
<feature type="domain" description="G-protein coupled receptors family 1 profile" evidence="7">
    <location>
        <begin position="28"/>
        <end position="298"/>
    </location>
</feature>
<proteinExistence type="inferred from homology"/>
<keyword evidence="2 5" id="KW-0812">Transmembrane</keyword>
<evidence type="ECO:0000256" key="6">
    <source>
        <dbReference type="SAM" id="Phobius"/>
    </source>
</evidence>
<feature type="transmembrane region" description="Helical" evidence="6">
    <location>
        <begin position="235"/>
        <end position="255"/>
    </location>
</feature>
<dbReference type="Pfam" id="PF00001">
    <property type="entry name" value="7tm_1"/>
    <property type="match status" value="1"/>
</dbReference>
<evidence type="ECO:0000313" key="9">
    <source>
        <dbReference type="Proteomes" id="UP001497497"/>
    </source>
</evidence>
<dbReference type="EMBL" id="CAXITT010000294">
    <property type="protein sequence ID" value="CAL1538306.1"/>
    <property type="molecule type" value="Genomic_DNA"/>
</dbReference>
<dbReference type="PROSITE" id="PS50262">
    <property type="entry name" value="G_PROTEIN_RECEP_F1_2"/>
    <property type="match status" value="1"/>
</dbReference>
<dbReference type="Proteomes" id="UP001497497">
    <property type="component" value="Unassembled WGS sequence"/>
</dbReference>
<dbReference type="InterPro" id="IPR052954">
    <property type="entry name" value="GPCR-Ligand_Int"/>
</dbReference>
<sequence>MMSDDALRLIQFSLVVAAPAVALPGIALNIVNVIVFIRLGLSDTTNISLLGLAVADIGVLLTMVGFSVIYNPCMPGDVRYVEFVRAFDYVVLGVTRVLFSRIAGCLMAFVTLERFLCISRPLHVKSIITPGRTSFIVVGVYVVMLTNTVPAFIADRIAPKFIPHLNATVLGLVFASDAEELENITLTLNVTAQVTSFFVVVVSTLSMIRSLGRGALWRKSTAVKIRHVSVRDKQLVKMVIVVAMVFIVCFSPTIFVNSLMRIVSDFNIKGKERNLFIACCYLCYLMRSINSAVNTFVYLSMSTKFQLKCFNL</sequence>
<dbReference type="AlphaFoldDB" id="A0AAV2HWZ7"/>
<evidence type="ECO:0000256" key="3">
    <source>
        <dbReference type="ARBA" id="ARBA00022989"/>
    </source>
</evidence>
<feature type="transmembrane region" description="Helical" evidence="6">
    <location>
        <begin position="49"/>
        <end position="70"/>
    </location>
</feature>
<dbReference type="Gene3D" id="1.20.1070.10">
    <property type="entry name" value="Rhodopsin 7-helix transmembrane proteins"/>
    <property type="match status" value="1"/>
</dbReference>
<keyword evidence="9" id="KW-1185">Reference proteome</keyword>
<organism evidence="8 9">
    <name type="scientific">Lymnaea stagnalis</name>
    <name type="common">Great pond snail</name>
    <name type="synonym">Helix stagnalis</name>
    <dbReference type="NCBI Taxonomy" id="6523"/>
    <lineage>
        <taxon>Eukaryota</taxon>
        <taxon>Metazoa</taxon>
        <taxon>Spiralia</taxon>
        <taxon>Lophotrochozoa</taxon>
        <taxon>Mollusca</taxon>
        <taxon>Gastropoda</taxon>
        <taxon>Heterobranchia</taxon>
        <taxon>Euthyneura</taxon>
        <taxon>Panpulmonata</taxon>
        <taxon>Hygrophila</taxon>
        <taxon>Lymnaeoidea</taxon>
        <taxon>Lymnaeidae</taxon>
        <taxon>Lymnaea</taxon>
    </lineage>
</organism>
<dbReference type="PRINTS" id="PR00237">
    <property type="entry name" value="GPCRRHODOPSN"/>
</dbReference>
<dbReference type="SUPFAM" id="SSF81321">
    <property type="entry name" value="Family A G protein-coupled receptor-like"/>
    <property type="match status" value="1"/>
</dbReference>
<keyword evidence="3 6" id="KW-1133">Transmembrane helix</keyword>
<feature type="transmembrane region" description="Helical" evidence="6">
    <location>
        <begin position="12"/>
        <end position="37"/>
    </location>
</feature>
<comment type="caution">
    <text evidence="8">The sequence shown here is derived from an EMBL/GenBank/DDBJ whole genome shotgun (WGS) entry which is preliminary data.</text>
</comment>
<dbReference type="PANTHER" id="PTHR46641">
    <property type="entry name" value="FMRFAMIDE RECEPTOR-RELATED"/>
    <property type="match status" value="1"/>
</dbReference>
<evidence type="ECO:0000313" key="8">
    <source>
        <dbReference type="EMBL" id="CAL1538306.1"/>
    </source>
</evidence>
<name>A0AAV2HWZ7_LYMST</name>
<keyword evidence="5" id="KW-0807">Transducer</keyword>
<dbReference type="InterPro" id="IPR017452">
    <property type="entry name" value="GPCR_Rhodpsn_7TM"/>
</dbReference>
<feature type="transmembrane region" description="Helical" evidence="6">
    <location>
        <begin position="275"/>
        <end position="299"/>
    </location>
</feature>
<keyword evidence="4 6" id="KW-0472">Membrane</keyword>
<feature type="non-terminal residue" evidence="8">
    <location>
        <position position="312"/>
    </location>
</feature>
<dbReference type="InterPro" id="IPR000276">
    <property type="entry name" value="GPCR_Rhodpsn"/>
</dbReference>